<dbReference type="UniPathway" id="UPA00079">
    <property type="reaction ID" value="UER00168"/>
</dbReference>
<gene>
    <name evidence="8" type="primary">menA</name>
    <name evidence="11" type="ORF">E3O23_10005</name>
</gene>
<feature type="transmembrane region" description="Helical" evidence="8">
    <location>
        <begin position="224"/>
        <end position="244"/>
    </location>
</feature>
<dbReference type="EMBL" id="SOEZ01000050">
    <property type="protein sequence ID" value="TFB50284.1"/>
    <property type="molecule type" value="Genomic_DNA"/>
</dbReference>
<name>A0A4R8UEF3_9MICO</name>
<dbReference type="PANTHER" id="PTHR13929">
    <property type="entry name" value="1,4-DIHYDROXY-2-NAPHTHOATE OCTAPRENYLTRANSFERASE"/>
    <property type="match status" value="1"/>
</dbReference>
<dbReference type="RefSeq" id="WP_134490636.1">
    <property type="nucleotide sequence ID" value="NZ_SOEZ01000050.1"/>
</dbReference>
<proteinExistence type="inferred from homology"/>
<evidence type="ECO:0000256" key="9">
    <source>
        <dbReference type="NCBIfam" id="TIGR00751"/>
    </source>
</evidence>
<keyword evidence="2 8" id="KW-0474">Menaquinone biosynthesis</keyword>
<dbReference type="InterPro" id="IPR000537">
    <property type="entry name" value="UbiA_prenyltransferase"/>
</dbReference>
<dbReference type="NCBIfam" id="TIGR00751">
    <property type="entry name" value="menA"/>
    <property type="match status" value="1"/>
</dbReference>
<dbReference type="GO" id="GO:0046428">
    <property type="term" value="F:1,4-dihydroxy-2-naphthoate polyprenyltransferase activity"/>
    <property type="evidence" value="ECO:0007669"/>
    <property type="project" value="UniProtKB-UniRule"/>
</dbReference>
<comment type="subcellular location">
    <subcellularLocation>
        <location evidence="8">Cell membrane</location>
        <topology evidence="8">Multi-pass membrane protein</topology>
    </subcellularLocation>
    <subcellularLocation>
        <location evidence="1">Membrane</location>
        <topology evidence="1">Multi-pass membrane protein</topology>
    </subcellularLocation>
</comment>
<dbReference type="Proteomes" id="UP000297866">
    <property type="component" value="Unassembled WGS sequence"/>
</dbReference>
<comment type="similarity">
    <text evidence="8">Belongs to the MenA family. Type 1 subfamily.</text>
</comment>
<protein>
    <recommendedName>
        <fullName evidence="8 9">1,4-dihydroxy-2-naphthoate octaprenyltransferase</fullName>
        <shortName evidence="8">DHNA-octaprenyltransferase</shortName>
        <ecNumber evidence="8 9">2.5.1.74</ecNumber>
    </recommendedName>
</protein>
<keyword evidence="3 8" id="KW-1003">Cell membrane</keyword>
<dbReference type="GO" id="GO:0009234">
    <property type="term" value="P:menaquinone biosynthetic process"/>
    <property type="evidence" value="ECO:0007669"/>
    <property type="project" value="UniProtKB-UniRule"/>
</dbReference>
<evidence type="ECO:0000256" key="5">
    <source>
        <dbReference type="ARBA" id="ARBA00022692"/>
    </source>
</evidence>
<dbReference type="InterPro" id="IPR044878">
    <property type="entry name" value="UbiA_sf"/>
</dbReference>
<keyword evidence="6 8" id="KW-1133">Transmembrane helix</keyword>
<organism evidence="11 12">
    <name type="scientific">Cryobacterium tagatosivorans</name>
    <dbReference type="NCBI Taxonomy" id="1259199"/>
    <lineage>
        <taxon>Bacteria</taxon>
        <taxon>Bacillati</taxon>
        <taxon>Actinomycetota</taxon>
        <taxon>Actinomycetes</taxon>
        <taxon>Micrococcales</taxon>
        <taxon>Microbacteriaceae</taxon>
        <taxon>Cryobacterium</taxon>
    </lineage>
</organism>
<dbReference type="Gene3D" id="1.10.357.140">
    <property type="entry name" value="UbiA prenyltransferase"/>
    <property type="match status" value="1"/>
</dbReference>
<feature type="transmembrane region" description="Helical" evidence="8">
    <location>
        <begin position="318"/>
        <end position="341"/>
    </location>
</feature>
<feature type="compositionally biased region" description="Low complexity" evidence="10">
    <location>
        <begin position="15"/>
        <end position="40"/>
    </location>
</feature>
<evidence type="ECO:0000256" key="1">
    <source>
        <dbReference type="ARBA" id="ARBA00004141"/>
    </source>
</evidence>
<keyword evidence="7 8" id="KW-0472">Membrane</keyword>
<feature type="transmembrane region" description="Helical" evidence="8">
    <location>
        <begin position="190"/>
        <end position="212"/>
    </location>
</feature>
<dbReference type="AlphaFoldDB" id="A0A4R8UEF3"/>
<feature type="transmembrane region" description="Helical" evidence="8">
    <location>
        <begin position="291"/>
        <end position="311"/>
    </location>
</feature>
<evidence type="ECO:0000256" key="4">
    <source>
        <dbReference type="ARBA" id="ARBA00022679"/>
    </source>
</evidence>
<dbReference type="InterPro" id="IPR004657">
    <property type="entry name" value="MenA"/>
</dbReference>
<dbReference type="OrthoDB" id="9767568at2"/>
<feature type="region of interest" description="Disordered" evidence="10">
    <location>
        <begin position="1"/>
        <end position="52"/>
    </location>
</feature>
<evidence type="ECO:0000256" key="10">
    <source>
        <dbReference type="SAM" id="MobiDB-lite"/>
    </source>
</evidence>
<evidence type="ECO:0000256" key="2">
    <source>
        <dbReference type="ARBA" id="ARBA00022428"/>
    </source>
</evidence>
<evidence type="ECO:0000256" key="3">
    <source>
        <dbReference type="ARBA" id="ARBA00022475"/>
    </source>
</evidence>
<feature type="transmembrane region" description="Helical" evidence="8">
    <location>
        <begin position="66"/>
        <end position="88"/>
    </location>
</feature>
<dbReference type="Pfam" id="PF01040">
    <property type="entry name" value="UbiA"/>
    <property type="match status" value="1"/>
</dbReference>
<feature type="transmembrane region" description="Helical" evidence="8">
    <location>
        <begin position="140"/>
        <end position="161"/>
    </location>
</feature>
<comment type="function">
    <text evidence="8">Conversion of 1,4-dihydroxy-2-naphthoate (DHNA) to demethylmenaquinone (DMK).</text>
</comment>
<dbReference type="CDD" id="cd13962">
    <property type="entry name" value="PT_UbiA_UBIAD1"/>
    <property type="match status" value="1"/>
</dbReference>
<dbReference type="PANTHER" id="PTHR13929:SF0">
    <property type="entry name" value="UBIA PRENYLTRANSFERASE DOMAIN-CONTAINING PROTEIN 1"/>
    <property type="match status" value="1"/>
</dbReference>
<dbReference type="EC" id="2.5.1.74" evidence="8 9"/>
<dbReference type="GO" id="GO:0042371">
    <property type="term" value="P:vitamin K biosynthetic process"/>
    <property type="evidence" value="ECO:0007669"/>
    <property type="project" value="TreeGrafter"/>
</dbReference>
<accession>A0A4R8UEF3</accession>
<keyword evidence="4 8" id="KW-0808">Transferase</keyword>
<evidence type="ECO:0000313" key="12">
    <source>
        <dbReference type="Proteomes" id="UP000297866"/>
    </source>
</evidence>
<keyword evidence="12" id="KW-1185">Reference proteome</keyword>
<evidence type="ECO:0000256" key="6">
    <source>
        <dbReference type="ARBA" id="ARBA00022989"/>
    </source>
</evidence>
<evidence type="ECO:0000313" key="11">
    <source>
        <dbReference type="EMBL" id="TFB50284.1"/>
    </source>
</evidence>
<dbReference type="PIRSF" id="PIRSF005355">
    <property type="entry name" value="UBIAD1"/>
    <property type="match status" value="1"/>
</dbReference>
<comment type="catalytic activity">
    <reaction evidence="8">
        <text>an all-trans-polyprenyl diphosphate + 1,4-dihydroxy-2-naphthoate + H(+) = a 2-demethylmenaquinol + CO2 + diphosphate</text>
        <dbReference type="Rhea" id="RHEA:26478"/>
        <dbReference type="Rhea" id="RHEA-COMP:9563"/>
        <dbReference type="Rhea" id="RHEA-COMP:9564"/>
        <dbReference type="ChEBI" id="CHEBI:11173"/>
        <dbReference type="ChEBI" id="CHEBI:15378"/>
        <dbReference type="ChEBI" id="CHEBI:16526"/>
        <dbReference type="ChEBI" id="CHEBI:33019"/>
        <dbReference type="ChEBI" id="CHEBI:55437"/>
        <dbReference type="ChEBI" id="CHEBI:58914"/>
        <dbReference type="EC" id="2.5.1.74"/>
    </reaction>
</comment>
<reference evidence="11 12" key="1">
    <citation type="submission" date="2019-03" db="EMBL/GenBank/DDBJ databases">
        <title>Genomics of glacier-inhabiting Cryobacterium strains.</title>
        <authorList>
            <person name="Liu Q."/>
            <person name="Xin Y.-H."/>
        </authorList>
    </citation>
    <scope>NUCLEOTIDE SEQUENCE [LARGE SCALE GENOMIC DNA]</scope>
    <source>
        <strain evidence="11 12">Sr47</strain>
    </source>
</reference>
<dbReference type="NCBIfam" id="NF004751">
    <property type="entry name" value="PRK06080.1-3"/>
    <property type="match status" value="1"/>
</dbReference>
<sequence length="342" mass="35180">MQRLNPAERLAQATGSARKGAAGNGSARKGAAGNGSARNGAPRKGPAKVKPATAADWVSGARLRTLPLAIAPVALGTGAAIVATGPGVFHAVEALLALMVALCLQIGVNYANDYSDGVRGTDAYRVGPARLTGSGAAKPSTVLSVALAFFGLAALAGLALVVITQQWWLLLVGAAAIGAAWLYTGGKKPYGYFGLGELFVFVFFGLVATLGTTYVQAGTVNTESWLGGVGIGLIACAVLMVNNLRDRDTDKEAGKRTLAVLIGNVPSRVVFCVFLLAPFGIAAFFSIFYPLAYFTFFVLLLALPACLITVTAKTSRELILALQLTSLAALGYGLLLGLAFAL</sequence>
<feature type="transmembrane region" description="Helical" evidence="8">
    <location>
        <begin position="94"/>
        <end position="111"/>
    </location>
</feature>
<dbReference type="InterPro" id="IPR026046">
    <property type="entry name" value="UBIAD1"/>
</dbReference>
<evidence type="ECO:0000256" key="7">
    <source>
        <dbReference type="ARBA" id="ARBA00023136"/>
    </source>
</evidence>
<comment type="pathway">
    <text evidence="8">Quinol/quinone metabolism; menaquinone biosynthesis; menaquinol from 1,4-dihydroxy-2-naphthoate: step 1/2.</text>
</comment>
<feature type="transmembrane region" description="Helical" evidence="8">
    <location>
        <begin position="167"/>
        <end position="183"/>
    </location>
</feature>
<feature type="transmembrane region" description="Helical" evidence="8">
    <location>
        <begin position="265"/>
        <end position="285"/>
    </location>
</feature>
<keyword evidence="5 8" id="KW-0812">Transmembrane</keyword>
<dbReference type="HAMAP" id="MF_01937">
    <property type="entry name" value="MenA_1"/>
    <property type="match status" value="1"/>
</dbReference>
<comment type="caution">
    <text evidence="11">The sequence shown here is derived from an EMBL/GenBank/DDBJ whole genome shotgun (WGS) entry which is preliminary data.</text>
</comment>
<dbReference type="GO" id="GO:0005886">
    <property type="term" value="C:plasma membrane"/>
    <property type="evidence" value="ECO:0007669"/>
    <property type="project" value="UniProtKB-SubCell"/>
</dbReference>
<evidence type="ECO:0000256" key="8">
    <source>
        <dbReference type="HAMAP-Rule" id="MF_01937"/>
    </source>
</evidence>